<keyword evidence="2" id="KW-0378">Hydrolase</keyword>
<reference evidence="2 3" key="1">
    <citation type="submission" date="2019-08" db="EMBL/GenBank/DDBJ databases">
        <authorList>
            <person name="Alioto T."/>
            <person name="Alioto T."/>
            <person name="Gomez Garrido J."/>
        </authorList>
    </citation>
    <scope>NUCLEOTIDE SEQUENCE [LARGE SCALE GENOMIC DNA]</scope>
</reference>
<gene>
    <name evidence="2" type="ORF">CINCED_3A008398</name>
</gene>
<keyword evidence="3" id="KW-1185">Reference proteome</keyword>
<dbReference type="GO" id="GO:0004252">
    <property type="term" value="F:serine-type endopeptidase activity"/>
    <property type="evidence" value="ECO:0007669"/>
    <property type="project" value="InterPro"/>
</dbReference>
<dbReference type="AlphaFoldDB" id="A0A5E4MGF5"/>
<dbReference type="SMART" id="SM00020">
    <property type="entry name" value="Tryp_SPc"/>
    <property type="match status" value="1"/>
</dbReference>
<organism evidence="2 3">
    <name type="scientific">Cinara cedri</name>
    <dbReference type="NCBI Taxonomy" id="506608"/>
    <lineage>
        <taxon>Eukaryota</taxon>
        <taxon>Metazoa</taxon>
        <taxon>Ecdysozoa</taxon>
        <taxon>Arthropoda</taxon>
        <taxon>Hexapoda</taxon>
        <taxon>Insecta</taxon>
        <taxon>Pterygota</taxon>
        <taxon>Neoptera</taxon>
        <taxon>Paraneoptera</taxon>
        <taxon>Hemiptera</taxon>
        <taxon>Sternorrhyncha</taxon>
        <taxon>Aphidomorpha</taxon>
        <taxon>Aphidoidea</taxon>
        <taxon>Aphididae</taxon>
        <taxon>Lachninae</taxon>
        <taxon>Cinara</taxon>
    </lineage>
</organism>
<keyword evidence="2" id="KW-0645">Protease</keyword>
<dbReference type="PANTHER" id="PTHR24260">
    <property type="match status" value="1"/>
</dbReference>
<evidence type="ECO:0000313" key="3">
    <source>
        <dbReference type="Proteomes" id="UP000325440"/>
    </source>
</evidence>
<dbReference type="InterPro" id="IPR009003">
    <property type="entry name" value="Peptidase_S1_PA"/>
</dbReference>
<dbReference type="Gene3D" id="2.40.10.10">
    <property type="entry name" value="Trypsin-like serine proteases"/>
    <property type="match status" value="1"/>
</dbReference>
<dbReference type="Proteomes" id="UP000325440">
    <property type="component" value="Unassembled WGS sequence"/>
</dbReference>
<dbReference type="SUPFAM" id="SSF50494">
    <property type="entry name" value="Trypsin-like serine proteases"/>
    <property type="match status" value="1"/>
</dbReference>
<protein>
    <submittedName>
        <fullName evidence="2">Peptidase S1, PA clan,Serine proteases, trypsin domain</fullName>
    </submittedName>
</protein>
<feature type="domain" description="Peptidase S1" evidence="1">
    <location>
        <begin position="53"/>
        <end position="278"/>
    </location>
</feature>
<dbReference type="EMBL" id="CABPRJ010000949">
    <property type="protein sequence ID" value="VVC31364.1"/>
    <property type="molecule type" value="Genomic_DNA"/>
</dbReference>
<proteinExistence type="predicted"/>
<dbReference type="InterPro" id="IPR051333">
    <property type="entry name" value="CLIP_Serine_Protease"/>
</dbReference>
<dbReference type="PANTHER" id="PTHR24260:SF132">
    <property type="entry name" value="PEPTIDASE S1 DOMAIN-CONTAINING PROTEIN"/>
    <property type="match status" value="1"/>
</dbReference>
<dbReference type="InterPro" id="IPR001254">
    <property type="entry name" value="Trypsin_dom"/>
</dbReference>
<dbReference type="OrthoDB" id="7840639at2759"/>
<evidence type="ECO:0000313" key="2">
    <source>
        <dbReference type="EMBL" id="VVC31364.1"/>
    </source>
</evidence>
<name>A0A5E4MGF5_9HEMI</name>
<accession>A0A5E4MGF5</accession>
<dbReference type="GO" id="GO:0006508">
    <property type="term" value="P:proteolysis"/>
    <property type="evidence" value="ECO:0007669"/>
    <property type="project" value="UniProtKB-KW"/>
</dbReference>
<evidence type="ECO:0000259" key="1">
    <source>
        <dbReference type="PROSITE" id="PS50240"/>
    </source>
</evidence>
<sequence length="292" mass="33189">MNSFFFFSLIVFLLEREMKIVISLCLIIICFASAKNVSRGLNSDDNNSSTTIVIPNENSSQNVSDYYLADINEFPYHVIIVKMENDSYEILCQGALISHDWILTSASCINRNSEHLNSGNFLAFLGVRDLKDPKVNARELKYTKLHPNYDTEMDDGNDVALCMLEGGISEYTENTEIVYLIDPSETRILDCKYSSFIGQYLYGQSVKMQVEFDDCEKIGVLDDIYYCAVMNDTIHAKNKEYDLGSPLTCGGKLYAIRNIHGYFTTVFSISNLILHTMDELSLLTRTMQFKSL</sequence>
<dbReference type="Pfam" id="PF00089">
    <property type="entry name" value="Trypsin"/>
    <property type="match status" value="1"/>
</dbReference>
<dbReference type="InterPro" id="IPR043504">
    <property type="entry name" value="Peptidase_S1_PA_chymotrypsin"/>
</dbReference>
<dbReference type="PROSITE" id="PS50240">
    <property type="entry name" value="TRYPSIN_DOM"/>
    <property type="match status" value="1"/>
</dbReference>